<accession>A0A4S8KCP8</accession>
<dbReference type="EMBL" id="PYDT01000001">
    <property type="protein sequence ID" value="THU72920.1"/>
    <property type="molecule type" value="Genomic_DNA"/>
</dbReference>
<reference evidence="2 3" key="1">
    <citation type="journal article" date="2019" name="Nat. Plants">
        <title>Genome sequencing of Musa balbisiana reveals subgenome evolution and function divergence in polyploid bananas.</title>
        <authorList>
            <person name="Yao X."/>
        </authorList>
    </citation>
    <scope>NUCLEOTIDE SEQUENCE [LARGE SCALE GENOMIC DNA]</scope>
    <source>
        <strain evidence="3">cv. DH-PKW</strain>
        <tissue evidence="2">Leaves</tissue>
    </source>
</reference>
<feature type="region of interest" description="Disordered" evidence="1">
    <location>
        <begin position="1"/>
        <end position="24"/>
    </location>
</feature>
<dbReference type="InterPro" id="IPR038437">
    <property type="entry name" value="GINS_Psf3_sf"/>
</dbReference>
<evidence type="ECO:0000256" key="1">
    <source>
        <dbReference type="SAM" id="MobiDB-lite"/>
    </source>
</evidence>
<dbReference type="Gene3D" id="1.20.58.2050">
    <property type="match status" value="1"/>
</dbReference>
<proteinExistence type="predicted"/>
<evidence type="ECO:0000313" key="3">
    <source>
        <dbReference type="Proteomes" id="UP000317650"/>
    </source>
</evidence>
<dbReference type="Proteomes" id="UP000317650">
    <property type="component" value="Chromosome 4"/>
</dbReference>
<dbReference type="CDD" id="cd21693">
    <property type="entry name" value="GINS_B_Psf3"/>
    <property type="match status" value="1"/>
</dbReference>
<dbReference type="STRING" id="52838.A0A4S8KCP8"/>
<evidence type="ECO:0000313" key="2">
    <source>
        <dbReference type="EMBL" id="THU72920.1"/>
    </source>
</evidence>
<keyword evidence="3" id="KW-1185">Reference proteome</keyword>
<organism evidence="2 3">
    <name type="scientific">Musa balbisiana</name>
    <name type="common">Banana</name>
    <dbReference type="NCBI Taxonomy" id="52838"/>
    <lineage>
        <taxon>Eukaryota</taxon>
        <taxon>Viridiplantae</taxon>
        <taxon>Streptophyta</taxon>
        <taxon>Embryophyta</taxon>
        <taxon>Tracheophyta</taxon>
        <taxon>Spermatophyta</taxon>
        <taxon>Magnoliopsida</taxon>
        <taxon>Liliopsida</taxon>
        <taxon>Zingiberales</taxon>
        <taxon>Musaceae</taxon>
        <taxon>Musa</taxon>
    </lineage>
</organism>
<name>A0A4S8KCP8_MUSBA</name>
<comment type="caution">
    <text evidence="2">The sequence shown here is derived from an EMBL/GenBank/DDBJ whole genome shotgun (WGS) entry which is preliminary data.</text>
</comment>
<dbReference type="AlphaFoldDB" id="A0A4S8KCP8"/>
<sequence>MVAGEQRLSSFKIMKKRKDNSSPPKVNFGRMLGYYDMDDILMEDEPISVVFQVGAHGCGLLDPDSETNDLHLRQAISVSVPLNFSQKYITFFA</sequence>
<dbReference type="SUPFAM" id="SSF160059">
    <property type="entry name" value="PriA/YqbF domain"/>
    <property type="match status" value="1"/>
</dbReference>
<gene>
    <name evidence="2" type="ORF">C4D60_Mb04t17310</name>
</gene>
<protein>
    <submittedName>
        <fullName evidence="2">Uncharacterized protein</fullName>
    </submittedName>
</protein>